<gene>
    <name evidence="2" type="primary">COI</name>
</gene>
<evidence type="ECO:0000256" key="1">
    <source>
        <dbReference type="SAM" id="MobiDB-lite"/>
    </source>
</evidence>
<name>B6GV37_LEPOA</name>
<evidence type="ECO:0000313" key="2">
    <source>
        <dbReference type="EMBL" id="CAJ90455.1"/>
    </source>
</evidence>
<accession>B6GV37</accession>
<organism evidence="2">
    <name type="scientific">Lepidochelys olivacea</name>
    <name type="common">Olive Ridley Sea turtle</name>
    <name type="synonym">Chelonia olivacea</name>
    <dbReference type="NCBI Taxonomy" id="27788"/>
    <lineage>
        <taxon>Eukaryota</taxon>
        <taxon>Metazoa</taxon>
        <taxon>Chordata</taxon>
        <taxon>Craniata</taxon>
        <taxon>Vertebrata</taxon>
        <taxon>Euteleostomi</taxon>
        <taxon>Archelosauria</taxon>
        <taxon>Testudinata</taxon>
        <taxon>Testudines</taxon>
        <taxon>Cryptodira</taxon>
        <taxon>Durocryptodira</taxon>
        <taxon>Americhelydia</taxon>
        <taxon>Chelonioidea</taxon>
        <taxon>Cheloniidae</taxon>
        <taxon>Lepidochelys</taxon>
    </lineage>
</organism>
<proteinExistence type="predicted"/>
<dbReference type="EMBL" id="AM258984">
    <property type="protein sequence ID" value="CAJ90455.1"/>
    <property type="molecule type" value="Genomic_DNA"/>
</dbReference>
<protein>
    <submittedName>
        <fullName evidence="2">Cytochrome c oxidase subunit I</fullName>
    </submittedName>
</protein>
<dbReference type="AlphaFoldDB" id="B6GV37"/>
<feature type="region of interest" description="Disordered" evidence="1">
    <location>
        <begin position="20"/>
        <end position="46"/>
    </location>
</feature>
<keyword evidence="2" id="KW-0496">Mitochondrion</keyword>
<sequence length="516" mass="63354">MINPLTLFYQPWKHRHPMPNLRGMSKNSKHSTQSINPRKTKPTKYSPKKWPNLWRHRHSPCFHHNLLHSYTNYNWKLWKLTCSTNNWSAKYSIPTYKWHKLLTSTSFTITTFSIIKNWSKRKYKLNSMSPISRKPSPRRCFCKPNYLLPPPSRCIFNFKSYQLYYHSNQYKIPCHITMPNTLICMIRTNYSRPTTTFATSTCCKYYYTTYKSKSKYNLLWSFKGKKPNPMPTPILILWTSWGMHPNPSKIRYDLPHRYLLCRKKKTIRLQWEWFEQWYPSVSWASSYELTTYSPVEWTWMHELTSHLQQWSLLFQQEWKYSADWPPYMVEWLNETPPYSEPWVSSFSLLLGDWQVLYWPTHHWMLCYMMLTMWWHISTTFYQWGPYLPSWQDLLTDSLFLQDIHFTKLEQKYISEWYLQVLTWPSSPNISWDWLEYHDDTHIIQTHTPYETPSHQSDLWFLWWQWLWWYLIIWEAFSSKPKNNNSKTYNHQRKMITRLPSPMSHMRKDQLTYKPKK</sequence>
<reference evidence="2" key="1">
    <citation type="submission" date="2006-04" db="EMBL/GenBank/DDBJ databases">
        <title>The complete nucleotide sequence of Olive ridley seaturtle (Lepidochelys olivacea) mitochondrial genome.</title>
        <authorList>
            <person name="Tandon M."/>
            <person name="Trivedi R."/>
            <person name="Kashyap V.K."/>
        </authorList>
    </citation>
    <scope>NUCLEOTIDE SEQUENCE</scope>
</reference>
<geneLocation type="mitochondrion" evidence="2"/>